<name>A0A7W9PM65_9NOCA</name>
<reference evidence="3 4" key="1">
    <citation type="submission" date="2020-08" db="EMBL/GenBank/DDBJ databases">
        <title>Sequencing the genomes of 1000 actinobacteria strains.</title>
        <authorList>
            <person name="Klenk H.-P."/>
        </authorList>
    </citation>
    <scope>NUCLEOTIDE SEQUENCE [LARGE SCALE GENOMIC DNA]</scope>
    <source>
        <strain evidence="3 4">DSM 43582</strain>
    </source>
</reference>
<accession>A0A7W9PM65</accession>
<dbReference type="RefSeq" id="WP_040752221.1">
    <property type="nucleotide sequence ID" value="NZ_JACHIT010000002.1"/>
</dbReference>
<keyword evidence="2" id="KW-0732">Signal</keyword>
<comment type="caution">
    <text evidence="3">The sequence shown here is derived from an EMBL/GenBank/DDBJ whole genome shotgun (WGS) entry which is preliminary data.</text>
</comment>
<dbReference type="AlphaFoldDB" id="A0A7W9PM65"/>
<feature type="region of interest" description="Disordered" evidence="1">
    <location>
        <begin position="144"/>
        <end position="163"/>
    </location>
</feature>
<gene>
    <name evidence="3" type="ORF">BJY24_007643</name>
</gene>
<dbReference type="Proteomes" id="UP000540412">
    <property type="component" value="Unassembled WGS sequence"/>
</dbReference>
<evidence type="ECO:0008006" key="5">
    <source>
        <dbReference type="Google" id="ProtNLM"/>
    </source>
</evidence>
<feature type="chain" id="PRO_5030961378" description="Secreted protein" evidence="2">
    <location>
        <begin position="28"/>
        <end position="163"/>
    </location>
</feature>
<evidence type="ECO:0000256" key="1">
    <source>
        <dbReference type="SAM" id="MobiDB-lite"/>
    </source>
</evidence>
<keyword evidence="4" id="KW-1185">Reference proteome</keyword>
<sequence length="163" mass="16940">MIKYRALGLLAATIACAGFGAMPTAAADPGVACVWDGGIHHKGSTVVAGGRSYTCGADLFGGPRWYPGEGVGQRSTVSNPGTEGNPAHRFSPGARQYGTDYMDYCVGNQLIEGREAVYEVASDATGFVFWKAAEPASGWSFDNAAQPGPSWRSSGLCHDGSLT</sequence>
<organism evidence="3 4">
    <name type="scientific">Nocardia transvalensis</name>
    <dbReference type="NCBI Taxonomy" id="37333"/>
    <lineage>
        <taxon>Bacteria</taxon>
        <taxon>Bacillati</taxon>
        <taxon>Actinomycetota</taxon>
        <taxon>Actinomycetes</taxon>
        <taxon>Mycobacteriales</taxon>
        <taxon>Nocardiaceae</taxon>
        <taxon>Nocardia</taxon>
    </lineage>
</organism>
<feature type="compositionally biased region" description="Polar residues" evidence="1">
    <location>
        <begin position="73"/>
        <end position="82"/>
    </location>
</feature>
<feature type="signal peptide" evidence="2">
    <location>
        <begin position="1"/>
        <end position="27"/>
    </location>
</feature>
<dbReference type="PROSITE" id="PS51257">
    <property type="entry name" value="PROKAR_LIPOPROTEIN"/>
    <property type="match status" value="1"/>
</dbReference>
<feature type="region of interest" description="Disordered" evidence="1">
    <location>
        <begin position="73"/>
        <end position="92"/>
    </location>
</feature>
<proteinExistence type="predicted"/>
<evidence type="ECO:0000313" key="4">
    <source>
        <dbReference type="Proteomes" id="UP000540412"/>
    </source>
</evidence>
<protein>
    <recommendedName>
        <fullName evidence="5">Secreted protein</fullName>
    </recommendedName>
</protein>
<dbReference type="EMBL" id="JACHIT010000002">
    <property type="protein sequence ID" value="MBB5918731.1"/>
    <property type="molecule type" value="Genomic_DNA"/>
</dbReference>
<evidence type="ECO:0000256" key="2">
    <source>
        <dbReference type="SAM" id="SignalP"/>
    </source>
</evidence>
<evidence type="ECO:0000313" key="3">
    <source>
        <dbReference type="EMBL" id="MBB5918731.1"/>
    </source>
</evidence>